<reference evidence="6 7" key="1">
    <citation type="journal article" date="2011" name="BMC Genomics">
        <title>Genome-wide analysis of the role of GlnR in Streptomyces venezuelae provides new insights into global nitrogen regulation in actinomycetes.</title>
        <authorList>
            <person name="Pullan S.T."/>
            <person name="Bibb M.J."/>
            <person name="Merrick M."/>
        </authorList>
    </citation>
    <scope>NUCLEOTIDE SEQUENCE [LARGE SCALE GENOMIC DNA]</scope>
    <source>
        <strain evidence="6">ATCC 10712</strain>
    </source>
</reference>
<keyword evidence="3" id="KW-0804">Transcription</keyword>
<dbReference type="CDD" id="cd07377">
    <property type="entry name" value="WHTH_GntR"/>
    <property type="match status" value="1"/>
</dbReference>
<accession>F2R7H7</accession>
<keyword evidence="2" id="KW-0238">DNA-binding</keyword>
<dbReference type="Proteomes" id="UP000006854">
    <property type="component" value="Chromosome"/>
</dbReference>
<dbReference type="PATRIC" id="fig|953739.5.peg.5170"/>
<dbReference type="InterPro" id="IPR050679">
    <property type="entry name" value="Bact_HTH_transcr_reg"/>
</dbReference>
<dbReference type="KEGG" id="sve:SVEN_2976"/>
<dbReference type="InterPro" id="IPR011663">
    <property type="entry name" value="UTRA"/>
</dbReference>
<evidence type="ECO:0000313" key="7">
    <source>
        <dbReference type="Proteomes" id="UP000006854"/>
    </source>
</evidence>
<dbReference type="InterPro" id="IPR036388">
    <property type="entry name" value="WH-like_DNA-bd_sf"/>
</dbReference>
<dbReference type="EMBL" id="FR845719">
    <property type="protein sequence ID" value="CCA56262.1"/>
    <property type="molecule type" value="Genomic_DNA"/>
</dbReference>
<dbReference type="STRING" id="953739.SVEN_2976"/>
<dbReference type="Gene3D" id="1.10.10.10">
    <property type="entry name" value="Winged helix-like DNA-binding domain superfamily/Winged helix DNA-binding domain"/>
    <property type="match status" value="1"/>
</dbReference>
<dbReference type="PANTHER" id="PTHR44846:SF17">
    <property type="entry name" value="GNTR-FAMILY TRANSCRIPTIONAL REGULATOR"/>
    <property type="match status" value="1"/>
</dbReference>
<dbReference type="AlphaFoldDB" id="F2R7H7"/>
<keyword evidence="1" id="KW-0805">Transcription regulation</keyword>
<dbReference type="Pfam" id="PF07702">
    <property type="entry name" value="UTRA"/>
    <property type="match status" value="1"/>
</dbReference>
<proteinExistence type="predicted"/>
<dbReference type="SUPFAM" id="SSF64288">
    <property type="entry name" value="Chorismate lyase-like"/>
    <property type="match status" value="1"/>
</dbReference>
<protein>
    <submittedName>
        <fullName evidence="6">GntR-family transcriptional regulator</fullName>
    </submittedName>
</protein>
<dbReference type="PANTHER" id="PTHR44846">
    <property type="entry name" value="MANNOSYL-D-GLYCERATE TRANSPORT/METABOLISM SYSTEM REPRESSOR MNGR-RELATED"/>
    <property type="match status" value="1"/>
</dbReference>
<name>F2R7H7_STRVP</name>
<dbReference type="GeneID" id="51863544"/>
<dbReference type="InterPro" id="IPR000524">
    <property type="entry name" value="Tscrpt_reg_HTH_GntR"/>
</dbReference>
<evidence type="ECO:0000256" key="1">
    <source>
        <dbReference type="ARBA" id="ARBA00023015"/>
    </source>
</evidence>
<keyword evidence="7" id="KW-1185">Reference proteome</keyword>
<dbReference type="PROSITE" id="PS50949">
    <property type="entry name" value="HTH_GNTR"/>
    <property type="match status" value="1"/>
</dbReference>
<evidence type="ECO:0000256" key="3">
    <source>
        <dbReference type="ARBA" id="ARBA00023163"/>
    </source>
</evidence>
<evidence type="ECO:0000256" key="4">
    <source>
        <dbReference type="SAM" id="MobiDB-lite"/>
    </source>
</evidence>
<sequence>MSKGVDVVSDQVGHRAPYARIAAHYEELITSGQLQPGELLPSIKTLSQEWNVSTATAEKALRKLRTDGLVRGIHGIGTEVIDRPAPMSSGAQRQDRGRRSGSSWGAGERSDSHEAAVVPAPTGVAQVLDIAPGADVIRRRRVYRDRHGIVAHSTSWIPVQYGKLVPQLAESERLSGGTSLQLIAQATGLPITRRIDTASARLLTPADAELLELDPANPPAEPVVVMTAKFVDSGDHVVEYGVDLGGPGRTWLTESELAQ</sequence>
<dbReference type="InterPro" id="IPR036390">
    <property type="entry name" value="WH_DNA-bd_sf"/>
</dbReference>
<dbReference type="Pfam" id="PF00392">
    <property type="entry name" value="GntR"/>
    <property type="match status" value="1"/>
</dbReference>
<organism evidence="6 7">
    <name type="scientific">Streptomyces venezuelae (strain ATCC 10712 / CBS 650.69 / DSM 40230 / JCM 4526 / NBRC 13096 / PD 04745)</name>
    <dbReference type="NCBI Taxonomy" id="953739"/>
    <lineage>
        <taxon>Bacteria</taxon>
        <taxon>Bacillati</taxon>
        <taxon>Actinomycetota</taxon>
        <taxon>Actinomycetes</taxon>
        <taxon>Kitasatosporales</taxon>
        <taxon>Streptomycetaceae</taxon>
        <taxon>Streptomyces</taxon>
    </lineage>
</organism>
<evidence type="ECO:0000313" key="6">
    <source>
        <dbReference type="EMBL" id="CCA56262.1"/>
    </source>
</evidence>
<dbReference type="eggNOG" id="COG2188">
    <property type="taxonomic scope" value="Bacteria"/>
</dbReference>
<feature type="region of interest" description="Disordered" evidence="4">
    <location>
        <begin position="80"/>
        <end position="118"/>
    </location>
</feature>
<dbReference type="GO" id="GO:0003677">
    <property type="term" value="F:DNA binding"/>
    <property type="evidence" value="ECO:0007669"/>
    <property type="project" value="UniProtKB-KW"/>
</dbReference>
<dbReference type="SUPFAM" id="SSF46785">
    <property type="entry name" value="Winged helix' DNA-binding domain"/>
    <property type="match status" value="1"/>
</dbReference>
<dbReference type="Gene3D" id="3.40.1410.10">
    <property type="entry name" value="Chorismate lyase-like"/>
    <property type="match status" value="1"/>
</dbReference>
<dbReference type="SMART" id="SM00866">
    <property type="entry name" value="UTRA"/>
    <property type="match status" value="1"/>
</dbReference>
<dbReference type="InterPro" id="IPR028978">
    <property type="entry name" value="Chorismate_lyase_/UTRA_dom_sf"/>
</dbReference>
<evidence type="ECO:0000256" key="2">
    <source>
        <dbReference type="ARBA" id="ARBA00023125"/>
    </source>
</evidence>
<dbReference type="GO" id="GO:0003700">
    <property type="term" value="F:DNA-binding transcription factor activity"/>
    <property type="evidence" value="ECO:0007669"/>
    <property type="project" value="InterPro"/>
</dbReference>
<gene>
    <name evidence="6" type="ordered locus">SVEN_2976</name>
</gene>
<evidence type="ECO:0000259" key="5">
    <source>
        <dbReference type="PROSITE" id="PS50949"/>
    </source>
</evidence>
<dbReference type="HOGENOM" id="CLU_063236_8_0_11"/>
<dbReference type="RefSeq" id="WP_015034178.1">
    <property type="nucleotide sequence ID" value="NC_018750.1"/>
</dbReference>
<dbReference type="GO" id="GO:0045892">
    <property type="term" value="P:negative regulation of DNA-templated transcription"/>
    <property type="evidence" value="ECO:0007669"/>
    <property type="project" value="TreeGrafter"/>
</dbReference>
<dbReference type="SMART" id="SM00345">
    <property type="entry name" value="HTH_GNTR"/>
    <property type="match status" value="1"/>
</dbReference>
<feature type="domain" description="HTH gntR-type" evidence="5">
    <location>
        <begin position="15"/>
        <end position="83"/>
    </location>
</feature>